<feature type="compositionally biased region" description="Basic and acidic residues" evidence="1">
    <location>
        <begin position="94"/>
        <end position="108"/>
    </location>
</feature>
<comment type="caution">
    <text evidence="2">The sequence shown here is derived from an EMBL/GenBank/DDBJ whole genome shotgun (WGS) entry which is preliminary data.</text>
</comment>
<proteinExistence type="predicted"/>
<gene>
    <name evidence="2" type="primary">AVEN_72446_1</name>
    <name evidence="2" type="ORF">CDAR_594111</name>
</gene>
<feature type="region of interest" description="Disordered" evidence="1">
    <location>
        <begin position="1"/>
        <end position="26"/>
    </location>
</feature>
<sequence>MDSKSNKDSTNDSNMTGRSSSNDLSEKSAAGPTVLLLWIWNWFAALPKTITNLYTDIKNGDLLARFTLLDAMLQFIVAVATSCHPQEDGMGGDIDEHKAETDKPKDVKVFGGTGRTLRPRTVAANS</sequence>
<evidence type="ECO:0000256" key="1">
    <source>
        <dbReference type="SAM" id="MobiDB-lite"/>
    </source>
</evidence>
<protein>
    <submittedName>
        <fullName evidence="2">Uncharacterized protein</fullName>
    </submittedName>
</protein>
<accession>A0AAV4RNV8</accession>
<organism evidence="2 3">
    <name type="scientific">Caerostris darwini</name>
    <dbReference type="NCBI Taxonomy" id="1538125"/>
    <lineage>
        <taxon>Eukaryota</taxon>
        <taxon>Metazoa</taxon>
        <taxon>Ecdysozoa</taxon>
        <taxon>Arthropoda</taxon>
        <taxon>Chelicerata</taxon>
        <taxon>Arachnida</taxon>
        <taxon>Araneae</taxon>
        <taxon>Araneomorphae</taxon>
        <taxon>Entelegynae</taxon>
        <taxon>Araneoidea</taxon>
        <taxon>Araneidae</taxon>
        <taxon>Caerostris</taxon>
    </lineage>
</organism>
<evidence type="ECO:0000313" key="2">
    <source>
        <dbReference type="EMBL" id="GIY22157.1"/>
    </source>
</evidence>
<dbReference type="EMBL" id="BPLQ01006408">
    <property type="protein sequence ID" value="GIY22157.1"/>
    <property type="molecule type" value="Genomic_DNA"/>
</dbReference>
<feature type="compositionally biased region" description="Basic and acidic residues" evidence="1">
    <location>
        <begin position="1"/>
        <end position="10"/>
    </location>
</feature>
<reference evidence="2 3" key="1">
    <citation type="submission" date="2021-06" db="EMBL/GenBank/DDBJ databases">
        <title>Caerostris darwini draft genome.</title>
        <authorList>
            <person name="Kono N."/>
            <person name="Arakawa K."/>
        </authorList>
    </citation>
    <scope>NUCLEOTIDE SEQUENCE [LARGE SCALE GENOMIC DNA]</scope>
</reference>
<dbReference type="AlphaFoldDB" id="A0AAV4RNV8"/>
<dbReference type="Proteomes" id="UP001054837">
    <property type="component" value="Unassembled WGS sequence"/>
</dbReference>
<evidence type="ECO:0000313" key="3">
    <source>
        <dbReference type="Proteomes" id="UP001054837"/>
    </source>
</evidence>
<name>A0AAV4RNV8_9ARAC</name>
<feature type="region of interest" description="Disordered" evidence="1">
    <location>
        <begin position="88"/>
        <end position="113"/>
    </location>
</feature>
<keyword evidence="3" id="KW-1185">Reference proteome</keyword>